<dbReference type="PRINTS" id="PR01438">
    <property type="entry name" value="UNVRSLSTRESS"/>
</dbReference>
<dbReference type="RefSeq" id="WP_138254366.1">
    <property type="nucleotide sequence ID" value="NZ_VAVZ01000077.1"/>
</dbReference>
<sequence>MVLDTNGSLGVLVGFDGSDHAIRALQWGAAEAWRRGVPVTVITAFTVPRAISGYTDSTTEMTGRSLAREGAEETLAEAREILRDFPGEATFHVEYGDAAGVLVAHSPNAEIAVVGARGLGGFIGRVLGSVSSALPAHSACPAVVIGRSYEFTTEGDDPWISSDERPVVVGMDSSHGSKYAALRAAEVAAHHQVPLRVVMAVPPLDGALMWYPELGPRNDERERRRQELEDRLQIVVRWLSEHFEHLVISCAVIDGLPVEVLREETHKSQLTVVGTRGRGGLASALLGSTSSSLLMHAAGPVMVVPESEDPRMPDDDHAAAHAPLR</sequence>
<gene>
    <name evidence="4" type="ORF">FEF26_15125</name>
</gene>
<accession>A0A5R9B9A6</accession>
<evidence type="ECO:0000256" key="1">
    <source>
        <dbReference type="ARBA" id="ARBA00008791"/>
    </source>
</evidence>
<dbReference type="EMBL" id="VAVZ01000077">
    <property type="protein sequence ID" value="TLP92118.1"/>
    <property type="molecule type" value="Genomic_DNA"/>
</dbReference>
<keyword evidence="5" id="KW-1185">Reference proteome</keyword>
<comment type="caution">
    <text evidence="4">The sequence shown here is derived from an EMBL/GenBank/DDBJ whole genome shotgun (WGS) entry which is preliminary data.</text>
</comment>
<feature type="compositionally biased region" description="Basic and acidic residues" evidence="2">
    <location>
        <begin position="308"/>
        <end position="319"/>
    </location>
</feature>
<feature type="domain" description="UspA" evidence="3">
    <location>
        <begin position="11"/>
        <end position="145"/>
    </location>
</feature>
<name>A0A5R9B9A6_9MICC</name>
<evidence type="ECO:0000313" key="4">
    <source>
        <dbReference type="EMBL" id="TLP92118.1"/>
    </source>
</evidence>
<feature type="domain" description="UspA" evidence="3">
    <location>
        <begin position="165"/>
        <end position="305"/>
    </location>
</feature>
<dbReference type="Pfam" id="PF00582">
    <property type="entry name" value="Usp"/>
    <property type="match status" value="2"/>
</dbReference>
<dbReference type="PANTHER" id="PTHR46553:SF3">
    <property type="entry name" value="ADENINE NUCLEOTIDE ALPHA HYDROLASES-LIKE SUPERFAMILY PROTEIN"/>
    <property type="match status" value="1"/>
</dbReference>
<organism evidence="4 5">
    <name type="scientific">Nesterenkonia salmonea</name>
    <dbReference type="NCBI Taxonomy" id="1804987"/>
    <lineage>
        <taxon>Bacteria</taxon>
        <taxon>Bacillati</taxon>
        <taxon>Actinomycetota</taxon>
        <taxon>Actinomycetes</taxon>
        <taxon>Micrococcales</taxon>
        <taxon>Micrococcaceae</taxon>
        <taxon>Nesterenkonia</taxon>
    </lineage>
</organism>
<dbReference type="Gene3D" id="3.40.50.620">
    <property type="entry name" value="HUPs"/>
    <property type="match status" value="2"/>
</dbReference>
<feature type="region of interest" description="Disordered" evidence="2">
    <location>
        <begin position="306"/>
        <end position="325"/>
    </location>
</feature>
<dbReference type="SUPFAM" id="SSF52402">
    <property type="entry name" value="Adenine nucleotide alpha hydrolases-like"/>
    <property type="match status" value="2"/>
</dbReference>
<reference evidence="4 5" key="1">
    <citation type="submission" date="2019-05" db="EMBL/GenBank/DDBJ databases">
        <title>Nesterenkonia sp. GY074 isolated from the Southern Atlantic Ocean.</title>
        <authorList>
            <person name="Zhang G."/>
        </authorList>
    </citation>
    <scope>NUCLEOTIDE SEQUENCE [LARGE SCALE GENOMIC DNA]</scope>
    <source>
        <strain evidence="4 5">GY074</strain>
    </source>
</reference>
<dbReference type="PANTHER" id="PTHR46553">
    <property type="entry name" value="ADENINE NUCLEOTIDE ALPHA HYDROLASES-LIKE SUPERFAMILY PROTEIN"/>
    <property type="match status" value="1"/>
</dbReference>
<comment type="similarity">
    <text evidence="1">Belongs to the universal stress protein A family.</text>
</comment>
<dbReference type="InterPro" id="IPR006016">
    <property type="entry name" value="UspA"/>
</dbReference>
<dbReference type="Proteomes" id="UP000310458">
    <property type="component" value="Unassembled WGS sequence"/>
</dbReference>
<evidence type="ECO:0000256" key="2">
    <source>
        <dbReference type="SAM" id="MobiDB-lite"/>
    </source>
</evidence>
<evidence type="ECO:0000259" key="3">
    <source>
        <dbReference type="Pfam" id="PF00582"/>
    </source>
</evidence>
<dbReference type="InterPro" id="IPR006015">
    <property type="entry name" value="Universal_stress_UspA"/>
</dbReference>
<dbReference type="InterPro" id="IPR014729">
    <property type="entry name" value="Rossmann-like_a/b/a_fold"/>
</dbReference>
<proteinExistence type="inferred from homology"/>
<evidence type="ECO:0000313" key="5">
    <source>
        <dbReference type="Proteomes" id="UP000310458"/>
    </source>
</evidence>
<dbReference type="OrthoDB" id="267918at2"/>
<dbReference type="AlphaFoldDB" id="A0A5R9B9A6"/>
<protein>
    <submittedName>
        <fullName evidence="4">Universal stress protein</fullName>
    </submittedName>
</protein>